<dbReference type="PANTHER" id="PTHR32009:SF39">
    <property type="entry name" value="TIR DOMAIN-CONTAINING PROTEIN"/>
    <property type="match status" value="1"/>
</dbReference>
<comment type="catalytic activity">
    <reaction evidence="4">
        <text>NAD(+) + H2O = ADP-D-ribose + nicotinamide + H(+)</text>
        <dbReference type="Rhea" id="RHEA:16301"/>
        <dbReference type="ChEBI" id="CHEBI:15377"/>
        <dbReference type="ChEBI" id="CHEBI:15378"/>
        <dbReference type="ChEBI" id="CHEBI:17154"/>
        <dbReference type="ChEBI" id="CHEBI:57540"/>
        <dbReference type="ChEBI" id="CHEBI:57967"/>
        <dbReference type="EC" id="3.2.2.6"/>
    </reaction>
    <physiologicalReaction direction="left-to-right" evidence="4">
        <dbReference type="Rhea" id="RHEA:16302"/>
    </physiologicalReaction>
</comment>
<evidence type="ECO:0000256" key="4">
    <source>
        <dbReference type="ARBA" id="ARBA00047304"/>
    </source>
</evidence>
<reference evidence="6" key="1">
    <citation type="submission" date="2022-08" db="EMBL/GenBank/DDBJ databases">
        <authorList>
            <person name="Gutierrez-Valencia J."/>
        </authorList>
    </citation>
    <scope>NUCLEOTIDE SEQUENCE</scope>
</reference>
<dbReference type="GO" id="GO:0061809">
    <property type="term" value="F:NAD+ nucleosidase activity, cyclic ADP-ribose generating"/>
    <property type="evidence" value="ECO:0007669"/>
    <property type="project" value="UniProtKB-EC"/>
</dbReference>
<name>A0AAV0Q666_9ROSI</name>
<dbReference type="AlphaFoldDB" id="A0AAV0Q666"/>
<sequence>MAASPSPSHYHDSSSYSAEWEYDVFLCFRGADTGHGFTSHLRAALSDNQIKTFMNDELEKTKSIDGLISVLQRSTLSIVIFSANFADSTWCLEEVATLARRMQKFGHKVLPVFYKVDPSDVLEDSGSYAAAIEQKHGGSKSPKDMKRWKDALKAVANCVGHTSQVIM</sequence>
<dbReference type="Gene3D" id="3.40.50.10140">
    <property type="entry name" value="Toll/interleukin-1 receptor homology (TIR) domain"/>
    <property type="match status" value="1"/>
</dbReference>
<dbReference type="PROSITE" id="PS50104">
    <property type="entry name" value="TIR"/>
    <property type="match status" value="1"/>
</dbReference>
<feature type="domain" description="TIR" evidence="5">
    <location>
        <begin position="20"/>
        <end position="167"/>
    </location>
</feature>
<dbReference type="EC" id="3.2.2.6" evidence="1"/>
<organism evidence="6 7">
    <name type="scientific">Linum tenue</name>
    <dbReference type="NCBI Taxonomy" id="586396"/>
    <lineage>
        <taxon>Eukaryota</taxon>
        <taxon>Viridiplantae</taxon>
        <taxon>Streptophyta</taxon>
        <taxon>Embryophyta</taxon>
        <taxon>Tracheophyta</taxon>
        <taxon>Spermatophyta</taxon>
        <taxon>Magnoliopsida</taxon>
        <taxon>eudicotyledons</taxon>
        <taxon>Gunneridae</taxon>
        <taxon>Pentapetalae</taxon>
        <taxon>rosids</taxon>
        <taxon>fabids</taxon>
        <taxon>Malpighiales</taxon>
        <taxon>Linaceae</taxon>
        <taxon>Linum</taxon>
    </lineage>
</organism>
<evidence type="ECO:0000256" key="1">
    <source>
        <dbReference type="ARBA" id="ARBA00011982"/>
    </source>
</evidence>
<dbReference type="EMBL" id="CAMGYJ010000009">
    <property type="protein sequence ID" value="CAI0540596.1"/>
    <property type="molecule type" value="Genomic_DNA"/>
</dbReference>
<proteinExistence type="predicted"/>
<dbReference type="InterPro" id="IPR035897">
    <property type="entry name" value="Toll_tir_struct_dom_sf"/>
</dbReference>
<keyword evidence="7" id="KW-1185">Reference proteome</keyword>
<dbReference type="SUPFAM" id="SSF52200">
    <property type="entry name" value="Toll/Interleukin receptor TIR domain"/>
    <property type="match status" value="1"/>
</dbReference>
<dbReference type="InterPro" id="IPR000157">
    <property type="entry name" value="TIR_dom"/>
</dbReference>
<protein>
    <recommendedName>
        <fullName evidence="1">ADP-ribosyl cyclase/cyclic ADP-ribose hydrolase</fullName>
        <ecNumber evidence="1">3.2.2.6</ecNumber>
    </recommendedName>
</protein>
<dbReference type="PANTHER" id="PTHR32009">
    <property type="entry name" value="TMV RESISTANCE PROTEIN N-LIKE"/>
    <property type="match status" value="1"/>
</dbReference>
<accession>A0AAV0Q666</accession>
<dbReference type="SMART" id="SM00255">
    <property type="entry name" value="TIR"/>
    <property type="match status" value="1"/>
</dbReference>
<evidence type="ECO:0000259" key="5">
    <source>
        <dbReference type="PROSITE" id="PS50104"/>
    </source>
</evidence>
<evidence type="ECO:0000256" key="3">
    <source>
        <dbReference type="ARBA" id="ARBA00023027"/>
    </source>
</evidence>
<dbReference type="Pfam" id="PF01582">
    <property type="entry name" value="TIR"/>
    <property type="match status" value="1"/>
</dbReference>
<dbReference type="FunFam" id="3.40.50.10140:FF:000007">
    <property type="entry name" value="Disease resistance protein (TIR-NBS-LRR class)"/>
    <property type="match status" value="1"/>
</dbReference>
<evidence type="ECO:0000313" key="6">
    <source>
        <dbReference type="EMBL" id="CAI0540596.1"/>
    </source>
</evidence>
<evidence type="ECO:0000256" key="2">
    <source>
        <dbReference type="ARBA" id="ARBA00022801"/>
    </source>
</evidence>
<evidence type="ECO:0000313" key="7">
    <source>
        <dbReference type="Proteomes" id="UP001154282"/>
    </source>
</evidence>
<dbReference type="Proteomes" id="UP001154282">
    <property type="component" value="Unassembled WGS sequence"/>
</dbReference>
<comment type="caution">
    <text evidence="6">The sequence shown here is derived from an EMBL/GenBank/DDBJ whole genome shotgun (WGS) entry which is preliminary data.</text>
</comment>
<keyword evidence="3" id="KW-0520">NAD</keyword>
<keyword evidence="2" id="KW-0378">Hydrolase</keyword>
<gene>
    <name evidence="6" type="ORF">LITE_LOCUS41766</name>
</gene>
<dbReference type="GO" id="GO:0007165">
    <property type="term" value="P:signal transduction"/>
    <property type="evidence" value="ECO:0007669"/>
    <property type="project" value="InterPro"/>
</dbReference>